<keyword evidence="2" id="KW-0808">Transferase</keyword>
<evidence type="ECO:0000313" key="7">
    <source>
        <dbReference type="Ensembl" id="ENSHCOP00000022614.1"/>
    </source>
</evidence>
<evidence type="ECO:0000256" key="2">
    <source>
        <dbReference type="ARBA" id="ARBA00022679"/>
    </source>
</evidence>
<feature type="domain" description="AGC-kinase C-terminal" evidence="6">
    <location>
        <begin position="16"/>
        <end position="83"/>
    </location>
</feature>
<evidence type="ECO:0000313" key="8">
    <source>
        <dbReference type="Proteomes" id="UP000264820"/>
    </source>
</evidence>
<dbReference type="PROSITE" id="PS51285">
    <property type="entry name" value="AGC_KINASE_CTER"/>
    <property type="match status" value="1"/>
</dbReference>
<dbReference type="AlphaFoldDB" id="A0A3Q2YWU7"/>
<keyword evidence="1" id="KW-0723">Serine/threonine-protein kinase</keyword>
<sequence>MQTTAWCHQLTFDDFQEVDWDALLSKQVSPPFLPSLKTSADVSNFDSDFTRLQPVLSPPATPGGLSAQQQEVFADFDFCALHG</sequence>
<organism evidence="7 8">
    <name type="scientific">Hippocampus comes</name>
    <name type="common">Tiger tail seahorse</name>
    <dbReference type="NCBI Taxonomy" id="109280"/>
    <lineage>
        <taxon>Eukaryota</taxon>
        <taxon>Metazoa</taxon>
        <taxon>Chordata</taxon>
        <taxon>Craniata</taxon>
        <taxon>Vertebrata</taxon>
        <taxon>Euteleostomi</taxon>
        <taxon>Actinopterygii</taxon>
        <taxon>Neopterygii</taxon>
        <taxon>Teleostei</taxon>
        <taxon>Neoteleostei</taxon>
        <taxon>Acanthomorphata</taxon>
        <taxon>Syngnathiaria</taxon>
        <taxon>Syngnathiformes</taxon>
        <taxon>Syngnathoidei</taxon>
        <taxon>Syngnathidae</taxon>
        <taxon>Hippocampus</taxon>
    </lineage>
</organism>
<name>A0A3Q2YWU7_HIPCM</name>
<proteinExistence type="predicted"/>
<evidence type="ECO:0000256" key="4">
    <source>
        <dbReference type="ARBA" id="ARBA00022777"/>
    </source>
</evidence>
<keyword evidence="5" id="KW-0067">ATP-binding</keyword>
<dbReference type="Pfam" id="PF00433">
    <property type="entry name" value="Pkinase_C"/>
    <property type="match status" value="1"/>
</dbReference>
<dbReference type="GO" id="GO:0004674">
    <property type="term" value="F:protein serine/threonine kinase activity"/>
    <property type="evidence" value="ECO:0007669"/>
    <property type="project" value="UniProtKB-KW"/>
</dbReference>
<dbReference type="Gene3D" id="3.30.200.20">
    <property type="entry name" value="Phosphorylase Kinase, domain 1"/>
    <property type="match status" value="1"/>
</dbReference>
<reference evidence="7" key="1">
    <citation type="submission" date="2025-08" db="UniProtKB">
        <authorList>
            <consortium name="Ensembl"/>
        </authorList>
    </citation>
    <scope>IDENTIFICATION</scope>
</reference>
<evidence type="ECO:0000259" key="6">
    <source>
        <dbReference type="PROSITE" id="PS51285"/>
    </source>
</evidence>
<dbReference type="SMART" id="SM00133">
    <property type="entry name" value="S_TK_X"/>
    <property type="match status" value="1"/>
</dbReference>
<keyword evidence="3" id="KW-0547">Nucleotide-binding</keyword>
<keyword evidence="4" id="KW-0418">Kinase</keyword>
<dbReference type="GO" id="GO:0005524">
    <property type="term" value="F:ATP binding"/>
    <property type="evidence" value="ECO:0007669"/>
    <property type="project" value="UniProtKB-KW"/>
</dbReference>
<protein>
    <recommendedName>
        <fullName evidence="6">AGC-kinase C-terminal domain-containing protein</fullName>
    </recommendedName>
</protein>
<dbReference type="Ensembl" id="ENSHCOT00000000637.1">
    <property type="protein sequence ID" value="ENSHCOP00000022614.1"/>
    <property type="gene ID" value="ENSHCOG00000010455.1"/>
</dbReference>
<dbReference type="STRING" id="109280.ENSHCOP00000022614"/>
<dbReference type="OMA" id="QTTAWCH"/>
<accession>A0A3Q2YWU7</accession>
<reference evidence="7" key="2">
    <citation type="submission" date="2025-09" db="UniProtKB">
        <authorList>
            <consortium name="Ensembl"/>
        </authorList>
    </citation>
    <scope>IDENTIFICATION</scope>
</reference>
<dbReference type="Gene3D" id="1.10.510.10">
    <property type="entry name" value="Transferase(Phosphotransferase) domain 1"/>
    <property type="match status" value="1"/>
</dbReference>
<evidence type="ECO:0000256" key="3">
    <source>
        <dbReference type="ARBA" id="ARBA00022741"/>
    </source>
</evidence>
<dbReference type="Proteomes" id="UP000264820">
    <property type="component" value="Unplaced"/>
</dbReference>
<keyword evidence="8" id="KW-1185">Reference proteome</keyword>
<evidence type="ECO:0000256" key="1">
    <source>
        <dbReference type="ARBA" id="ARBA00022527"/>
    </source>
</evidence>
<dbReference type="GeneTree" id="ENSGT00940000164790"/>
<dbReference type="InterPro" id="IPR017892">
    <property type="entry name" value="Pkinase_C"/>
</dbReference>
<dbReference type="InterPro" id="IPR000961">
    <property type="entry name" value="AGC-kinase_C"/>
</dbReference>
<evidence type="ECO:0000256" key="5">
    <source>
        <dbReference type="ARBA" id="ARBA00022840"/>
    </source>
</evidence>